<dbReference type="InterPro" id="IPR036397">
    <property type="entry name" value="RNaseH_sf"/>
</dbReference>
<protein>
    <submittedName>
        <fullName evidence="2">WNT5B</fullName>
    </submittedName>
</protein>
<evidence type="ECO:0000313" key="3">
    <source>
        <dbReference type="Proteomes" id="UP001235939"/>
    </source>
</evidence>
<evidence type="ECO:0000259" key="1">
    <source>
        <dbReference type="Pfam" id="PF22938"/>
    </source>
</evidence>
<gene>
    <name evidence="2" type="ORF">LAZ67_17001674</name>
</gene>
<name>A0ABY6LGB7_9ARAC</name>
<dbReference type="EMBL" id="CP092879">
    <property type="protein sequence ID" value="UYV79232.1"/>
    <property type="molecule type" value="Genomic_DNA"/>
</dbReference>
<evidence type="ECO:0000313" key="2">
    <source>
        <dbReference type="EMBL" id="UYV79232.1"/>
    </source>
</evidence>
<sequence>MKKNYDKKHMERSYKPGELVAVWTPIRKIGKCEKLLRKYFGPYRIFKKMSSVNYLIEPKDNPGQDPLIVHVSRIKPYYERMDEVIYEDVGTIDDLEISGRPRVQRTQAAIKAIRERIRRNPRRKQKILAKQMNLAPRTVSRIINEDLGLRAFKRRTGHLITPALRDIRRTNVPEFIKTNEWPSGSPDLNPLDYSLRAYLEEKVCYKIYHNFDQLKSALVRAMKEIPLEKVRAAIDQWPERLRSCVKNKEGHFE</sequence>
<reference evidence="2 3" key="1">
    <citation type="submission" date="2022-01" db="EMBL/GenBank/DDBJ databases">
        <title>A chromosomal length assembly of Cordylochernes scorpioides.</title>
        <authorList>
            <person name="Zeh D."/>
            <person name="Zeh J."/>
        </authorList>
    </citation>
    <scope>NUCLEOTIDE SEQUENCE [LARGE SCALE GENOMIC DNA]</scope>
    <source>
        <strain evidence="2">IN4F17</strain>
        <tissue evidence="2">Whole Body</tissue>
    </source>
</reference>
<dbReference type="PANTHER" id="PTHR46068:SF1">
    <property type="entry name" value="TRANSPOSASE IS30-LIKE HTH DOMAIN-CONTAINING PROTEIN"/>
    <property type="match status" value="1"/>
</dbReference>
<keyword evidence="3" id="KW-1185">Reference proteome</keyword>
<dbReference type="Proteomes" id="UP001235939">
    <property type="component" value="Chromosome 17"/>
</dbReference>
<feature type="domain" description="Integrase p58-like C-terminal" evidence="1">
    <location>
        <begin position="41"/>
        <end position="76"/>
    </location>
</feature>
<accession>A0ABY6LGB7</accession>
<dbReference type="Gene3D" id="3.30.420.10">
    <property type="entry name" value="Ribonuclease H-like superfamily/Ribonuclease H"/>
    <property type="match status" value="1"/>
</dbReference>
<dbReference type="InterPro" id="IPR054465">
    <property type="entry name" value="Integrase_p58-like_C"/>
</dbReference>
<proteinExistence type="predicted"/>
<organism evidence="2 3">
    <name type="scientific">Cordylochernes scorpioides</name>
    <dbReference type="NCBI Taxonomy" id="51811"/>
    <lineage>
        <taxon>Eukaryota</taxon>
        <taxon>Metazoa</taxon>
        <taxon>Ecdysozoa</taxon>
        <taxon>Arthropoda</taxon>
        <taxon>Chelicerata</taxon>
        <taxon>Arachnida</taxon>
        <taxon>Pseudoscorpiones</taxon>
        <taxon>Cheliferoidea</taxon>
        <taxon>Chernetidae</taxon>
        <taxon>Cordylochernes</taxon>
    </lineage>
</organism>
<dbReference type="Pfam" id="PF22938">
    <property type="entry name" value="Integrase_p58_C"/>
    <property type="match status" value="1"/>
</dbReference>
<dbReference type="PANTHER" id="PTHR46068">
    <property type="entry name" value="PROTEIN CBG27172"/>
    <property type="match status" value="1"/>
</dbReference>